<protein>
    <submittedName>
        <fullName evidence="7">Phytoene desaturase</fullName>
    </submittedName>
</protein>
<dbReference type="SUPFAM" id="SSF51905">
    <property type="entry name" value="FAD/NAD(P)-binding domain"/>
    <property type="match status" value="1"/>
</dbReference>
<evidence type="ECO:0000256" key="1">
    <source>
        <dbReference type="ARBA" id="ARBA00004829"/>
    </source>
</evidence>
<dbReference type="Gene3D" id="3.50.50.60">
    <property type="entry name" value="FAD/NAD(P)-binding domain"/>
    <property type="match status" value="2"/>
</dbReference>
<dbReference type="Proteomes" id="UP000664617">
    <property type="component" value="Unassembled WGS sequence"/>
</dbReference>
<evidence type="ECO:0000256" key="3">
    <source>
        <dbReference type="ARBA" id="ARBA00023002"/>
    </source>
</evidence>
<dbReference type="RefSeq" id="WP_207273740.1">
    <property type="nucleotide sequence ID" value="NZ_JAFMPK010000019.1"/>
</dbReference>
<evidence type="ECO:0000256" key="5">
    <source>
        <dbReference type="SAM" id="MobiDB-lite"/>
    </source>
</evidence>
<keyword evidence="2 4" id="KW-0125">Carotenoid biosynthesis</keyword>
<dbReference type="InterPro" id="IPR002937">
    <property type="entry name" value="Amino_oxidase"/>
</dbReference>
<name>A0ABS3I5S5_9MICO</name>
<dbReference type="PANTHER" id="PTHR43734:SF1">
    <property type="entry name" value="PHYTOENE DESATURASE"/>
    <property type="match status" value="1"/>
</dbReference>
<dbReference type="NCBIfam" id="TIGR02734">
    <property type="entry name" value="crtI_fam"/>
    <property type="match status" value="1"/>
</dbReference>
<proteinExistence type="inferred from homology"/>
<feature type="compositionally biased region" description="Basic and acidic residues" evidence="5">
    <location>
        <begin position="541"/>
        <end position="553"/>
    </location>
</feature>
<keyword evidence="3 4" id="KW-0560">Oxidoreductase</keyword>
<dbReference type="PANTHER" id="PTHR43734">
    <property type="entry name" value="PHYTOENE DESATURASE"/>
    <property type="match status" value="1"/>
</dbReference>
<evidence type="ECO:0000259" key="6">
    <source>
        <dbReference type="Pfam" id="PF01593"/>
    </source>
</evidence>
<dbReference type="EMBL" id="JAFMPK010000019">
    <property type="protein sequence ID" value="MBO0607813.1"/>
    <property type="molecule type" value="Genomic_DNA"/>
</dbReference>
<reference evidence="8" key="1">
    <citation type="submission" date="2023-07" db="EMBL/GenBank/DDBJ databases">
        <title>Myceligenerans salitolerans sp. nov., a halotolerant actinomycete isolated from a salt lake in Xinjiang, China.</title>
        <authorList>
            <person name="Guan T."/>
        </authorList>
    </citation>
    <scope>NUCLEOTIDE SEQUENCE [LARGE SCALE GENOMIC DNA]</scope>
    <source>
        <strain evidence="8">XHU 5031</strain>
    </source>
</reference>
<comment type="pathway">
    <text evidence="1 4">Carotenoid biosynthesis.</text>
</comment>
<evidence type="ECO:0000256" key="2">
    <source>
        <dbReference type="ARBA" id="ARBA00022746"/>
    </source>
</evidence>
<evidence type="ECO:0000256" key="4">
    <source>
        <dbReference type="RuleBase" id="RU362075"/>
    </source>
</evidence>
<dbReference type="PRINTS" id="PR00419">
    <property type="entry name" value="ADXRDTASE"/>
</dbReference>
<feature type="domain" description="Amine oxidase" evidence="6">
    <location>
        <begin position="21"/>
        <end position="501"/>
    </location>
</feature>
<comment type="caution">
    <text evidence="7">The sequence shown here is derived from an EMBL/GenBank/DDBJ whole genome shotgun (WGS) entry which is preliminary data.</text>
</comment>
<comment type="similarity">
    <text evidence="4">Belongs to the carotenoid/retinoid oxidoreductase family.</text>
</comment>
<dbReference type="InterPro" id="IPR014105">
    <property type="entry name" value="Carotenoid/retinoid_OxRdtase"/>
</dbReference>
<sequence>MGGMNDDGVRGQRVVVIGGGFSGLATAALLAREGAHVSLFEAREALGGRAGSWERDGFRFDTGPSWYLMPEVFDHFFRMLGTTADDELDLVRLDPSYRVYFEGTAEPFDLPASGAREALLGLDPASGRRLSAYLDSAAITYRLATRHFLYSTFTSLRPFLDREVVRGLPRLLRLLAEPLDRFAARHTGDDRVRRILGYPAVFLGTSPGAAPSMYHLMSHLDVTQGVFYPRGGLTAVVDATAGLARRAGAELLTDHRVERIVVDGGRATGVEVSHAGRTREVAADVVVSTADLHVTEHRLLDARHRSRSARWWRRRDPGPGAVLALLGVRGELPRLAHHSLLFAEDWDAGFDAIFGGRREVPNPASLYVCRPSATDDVAPAGHENLFVLVPVPADTSIGSGGVDGGGDTRVERIVDDAIAQIGAWTGTPDLADRVVVRRTIGPADFEREFGAFRGGALGPAHTLRQSALFRGSNASARVSGLLYAGATTIPGIGLPMCLISAELVLKRLRGETGAGPLAEPGRAPGSTSAADRPVTGRGRAHVPDDRTAGAEAS</sequence>
<dbReference type="InterPro" id="IPR036188">
    <property type="entry name" value="FAD/NAD-bd_sf"/>
</dbReference>
<evidence type="ECO:0000313" key="7">
    <source>
        <dbReference type="EMBL" id="MBO0607813.1"/>
    </source>
</evidence>
<keyword evidence="8" id="KW-1185">Reference proteome</keyword>
<accession>A0ABS3I5S5</accession>
<organism evidence="7 8">
    <name type="scientific">Myceligenerans salitolerans</name>
    <dbReference type="NCBI Taxonomy" id="1230528"/>
    <lineage>
        <taxon>Bacteria</taxon>
        <taxon>Bacillati</taxon>
        <taxon>Actinomycetota</taxon>
        <taxon>Actinomycetes</taxon>
        <taxon>Micrococcales</taxon>
        <taxon>Promicromonosporaceae</taxon>
        <taxon>Myceligenerans</taxon>
    </lineage>
</organism>
<evidence type="ECO:0000313" key="8">
    <source>
        <dbReference type="Proteomes" id="UP000664617"/>
    </source>
</evidence>
<gene>
    <name evidence="7" type="primary">crtI</name>
    <name evidence="7" type="ORF">J0911_02070</name>
</gene>
<dbReference type="Pfam" id="PF01593">
    <property type="entry name" value="Amino_oxidase"/>
    <property type="match status" value="1"/>
</dbReference>
<feature type="region of interest" description="Disordered" evidence="5">
    <location>
        <begin position="513"/>
        <end position="553"/>
    </location>
</feature>